<feature type="signal peptide" evidence="1">
    <location>
        <begin position="1"/>
        <end position="25"/>
    </location>
</feature>
<evidence type="ECO:0000256" key="1">
    <source>
        <dbReference type="SAM" id="SignalP"/>
    </source>
</evidence>
<feature type="chain" id="PRO_5015339779" evidence="1">
    <location>
        <begin position="26"/>
        <end position="182"/>
    </location>
</feature>
<gene>
    <name evidence="2" type="ORF">MXMO3_00424</name>
</gene>
<evidence type="ECO:0000313" key="2">
    <source>
        <dbReference type="EMBL" id="AVX02970.1"/>
    </source>
</evidence>
<reference evidence="2 3" key="1">
    <citation type="submission" date="2017-05" db="EMBL/GenBank/DDBJ databases">
        <title>Genome Analysis of Maritalea myrionectae HL2708#5.</title>
        <authorList>
            <consortium name="Cotde Inc.-PKNU"/>
            <person name="Jang D."/>
            <person name="Oh H.-M."/>
        </authorList>
    </citation>
    <scope>NUCLEOTIDE SEQUENCE [LARGE SCALE GENOMIC DNA]</scope>
    <source>
        <strain evidence="2 3">HL2708#5</strain>
    </source>
</reference>
<dbReference type="EMBL" id="CP021330">
    <property type="protein sequence ID" value="AVX02970.1"/>
    <property type="molecule type" value="Genomic_DNA"/>
</dbReference>
<dbReference type="RefSeq" id="WP_117394789.1">
    <property type="nucleotide sequence ID" value="NZ_CP021330.1"/>
</dbReference>
<dbReference type="KEGG" id="mmyr:MXMO3_00424"/>
<sequence length="182" mass="20006">MARKRLWGVALSTLCGLTLAGSALAADIDVAYTDTDLNECTIINADDFGATFACPGWRGIPVMIAEGDLRFFVSYGLNAVNEVAAQQTLPQFNTIGAKIEWRITNRTGDWRPYATILRYYTDNEGGPEGQTLVVTKIEQGATCQVAHVDARKYSNANEIARSLADELAFDFDCTNQPIEYRP</sequence>
<organism evidence="2 3">
    <name type="scientific">Maritalea myrionectae</name>
    <dbReference type="NCBI Taxonomy" id="454601"/>
    <lineage>
        <taxon>Bacteria</taxon>
        <taxon>Pseudomonadati</taxon>
        <taxon>Pseudomonadota</taxon>
        <taxon>Alphaproteobacteria</taxon>
        <taxon>Hyphomicrobiales</taxon>
        <taxon>Devosiaceae</taxon>
        <taxon>Maritalea</taxon>
    </lineage>
</organism>
<keyword evidence="3" id="KW-1185">Reference proteome</keyword>
<protein>
    <submittedName>
        <fullName evidence="2">Uncharacterized protein</fullName>
    </submittedName>
</protein>
<accession>A0A2R4MAE0</accession>
<dbReference type="Proteomes" id="UP000258927">
    <property type="component" value="Chromosome"/>
</dbReference>
<keyword evidence="1" id="KW-0732">Signal</keyword>
<name>A0A2R4MAE0_9HYPH</name>
<proteinExistence type="predicted"/>
<dbReference type="AlphaFoldDB" id="A0A2R4MAE0"/>
<evidence type="ECO:0000313" key="3">
    <source>
        <dbReference type="Proteomes" id="UP000258927"/>
    </source>
</evidence>